<dbReference type="CDD" id="cd06582">
    <property type="entry name" value="TM_PBP1_LivH_like"/>
    <property type="match status" value="1"/>
</dbReference>
<dbReference type="InterPro" id="IPR052157">
    <property type="entry name" value="BCAA_transport_permease"/>
</dbReference>
<feature type="transmembrane region" description="Helical" evidence="9">
    <location>
        <begin position="37"/>
        <end position="58"/>
    </location>
</feature>
<keyword evidence="7 9" id="KW-0472">Membrane</keyword>
<keyword evidence="2" id="KW-0813">Transport</keyword>
<evidence type="ECO:0000256" key="8">
    <source>
        <dbReference type="ARBA" id="ARBA00037998"/>
    </source>
</evidence>
<dbReference type="GO" id="GO:0022857">
    <property type="term" value="F:transmembrane transporter activity"/>
    <property type="evidence" value="ECO:0007669"/>
    <property type="project" value="InterPro"/>
</dbReference>
<keyword evidence="3" id="KW-1003">Cell membrane</keyword>
<evidence type="ECO:0000256" key="9">
    <source>
        <dbReference type="SAM" id="Phobius"/>
    </source>
</evidence>
<reference evidence="10 11" key="1">
    <citation type="submission" date="2017-08" db="EMBL/GenBank/DDBJ databases">
        <authorList>
            <person name="de Groot N.N."/>
        </authorList>
    </citation>
    <scope>NUCLEOTIDE SEQUENCE [LARGE SCALE GENOMIC DNA]</scope>
    <source>
        <strain evidence="10 11">USBA 78</strain>
    </source>
</reference>
<gene>
    <name evidence="10" type="ORF">SAMN05428964_1011880</name>
</gene>
<dbReference type="GO" id="GO:0005886">
    <property type="term" value="C:plasma membrane"/>
    <property type="evidence" value="ECO:0007669"/>
    <property type="project" value="UniProtKB-SubCell"/>
</dbReference>
<evidence type="ECO:0000256" key="7">
    <source>
        <dbReference type="ARBA" id="ARBA00023136"/>
    </source>
</evidence>
<feature type="transmembrane region" description="Helical" evidence="9">
    <location>
        <begin position="257"/>
        <end position="277"/>
    </location>
</feature>
<dbReference type="Pfam" id="PF02653">
    <property type="entry name" value="BPD_transp_2"/>
    <property type="match status" value="1"/>
</dbReference>
<dbReference type="PANTHER" id="PTHR11795:SF445">
    <property type="entry name" value="AMINO ACID ABC TRANSPORTER PERMEASE PROTEIN"/>
    <property type="match status" value="1"/>
</dbReference>
<comment type="subcellular location">
    <subcellularLocation>
        <location evidence="1">Cell membrane</location>
        <topology evidence="1">Multi-pass membrane protein</topology>
    </subcellularLocation>
</comment>
<sequence>MTLLMAALITGIGLGSMYGLIALGFQITYSVSSKVNFAQGSMVMLGAVLGFVFCQKYGMPVILGYPLAILCCGVMGVLVEFFLVRPFAVRNSEAWLMATVAGGILLDNAVLFTFGNEPRTLPSVLVEDSWNILGTGVYPQQILIPIAAIGVALGLHALFRHTRQGRALLAVVQNQTAAKLMGINTTVMVTGSFAISSMLAGCAGLLIAPLFSVHSDMGTLFGLKAFAVAILGGMTSAYSVMLAGFIYGMVEAAVTTYLGSSYTFIVVFALVIAVLTIKPSGLFGRAAIKKV</sequence>
<evidence type="ECO:0000313" key="11">
    <source>
        <dbReference type="Proteomes" id="UP000219068"/>
    </source>
</evidence>
<feature type="transmembrane region" description="Helical" evidence="9">
    <location>
        <begin position="142"/>
        <end position="159"/>
    </location>
</feature>
<feature type="transmembrane region" description="Helical" evidence="9">
    <location>
        <begin position="225"/>
        <end position="250"/>
    </location>
</feature>
<evidence type="ECO:0000256" key="3">
    <source>
        <dbReference type="ARBA" id="ARBA00022475"/>
    </source>
</evidence>
<keyword evidence="5" id="KW-0029">Amino-acid transport</keyword>
<dbReference type="Proteomes" id="UP000219068">
    <property type="component" value="Unassembled WGS sequence"/>
</dbReference>
<evidence type="ECO:0000313" key="10">
    <source>
        <dbReference type="EMBL" id="SOB96460.1"/>
    </source>
</evidence>
<evidence type="ECO:0000256" key="1">
    <source>
        <dbReference type="ARBA" id="ARBA00004651"/>
    </source>
</evidence>
<name>A0A285RQY9_9PROT</name>
<comment type="similarity">
    <text evidence="8">Belongs to the binding-protein-dependent transport system permease family. LivHM subfamily.</text>
</comment>
<keyword evidence="6 9" id="KW-1133">Transmembrane helix</keyword>
<protein>
    <submittedName>
        <fullName evidence="10">Amino acid/amide ABC transporter membrane protein 1, HAAT family</fullName>
    </submittedName>
</protein>
<evidence type="ECO:0000256" key="2">
    <source>
        <dbReference type="ARBA" id="ARBA00022448"/>
    </source>
</evidence>
<feature type="transmembrane region" description="Helical" evidence="9">
    <location>
        <begin position="64"/>
        <end position="83"/>
    </location>
</feature>
<feature type="transmembrane region" description="Helical" evidence="9">
    <location>
        <begin position="6"/>
        <end position="25"/>
    </location>
</feature>
<dbReference type="AlphaFoldDB" id="A0A285RQY9"/>
<proteinExistence type="inferred from homology"/>
<evidence type="ECO:0000256" key="5">
    <source>
        <dbReference type="ARBA" id="ARBA00022970"/>
    </source>
</evidence>
<dbReference type="EMBL" id="OBMM01000001">
    <property type="protein sequence ID" value="SOB96460.1"/>
    <property type="molecule type" value="Genomic_DNA"/>
</dbReference>
<dbReference type="InterPro" id="IPR001851">
    <property type="entry name" value="ABC_transp_permease"/>
</dbReference>
<feature type="transmembrane region" description="Helical" evidence="9">
    <location>
        <begin position="180"/>
        <end position="213"/>
    </location>
</feature>
<keyword evidence="4 9" id="KW-0812">Transmembrane</keyword>
<dbReference type="PANTHER" id="PTHR11795">
    <property type="entry name" value="BRANCHED-CHAIN AMINO ACID TRANSPORT SYSTEM PERMEASE PROTEIN LIVH"/>
    <property type="match status" value="1"/>
</dbReference>
<dbReference type="GO" id="GO:0006865">
    <property type="term" value="P:amino acid transport"/>
    <property type="evidence" value="ECO:0007669"/>
    <property type="project" value="UniProtKB-KW"/>
</dbReference>
<organism evidence="10 11">
    <name type="scientific">Thalassospira xiamenensis</name>
    <dbReference type="NCBI Taxonomy" id="220697"/>
    <lineage>
        <taxon>Bacteria</taxon>
        <taxon>Pseudomonadati</taxon>
        <taxon>Pseudomonadota</taxon>
        <taxon>Alphaproteobacteria</taxon>
        <taxon>Rhodospirillales</taxon>
        <taxon>Thalassospiraceae</taxon>
        <taxon>Thalassospira</taxon>
    </lineage>
</organism>
<evidence type="ECO:0000256" key="4">
    <source>
        <dbReference type="ARBA" id="ARBA00022692"/>
    </source>
</evidence>
<accession>A0A285RQY9</accession>
<evidence type="ECO:0000256" key="6">
    <source>
        <dbReference type="ARBA" id="ARBA00022989"/>
    </source>
</evidence>
<dbReference type="RefSeq" id="WP_249278023.1">
    <property type="nucleotide sequence ID" value="NZ_OBMM01000001.1"/>
</dbReference>